<protein>
    <submittedName>
        <fullName evidence="2">Uncharacterized protein</fullName>
    </submittedName>
</protein>
<organism evidence="2 3">
    <name type="scientific">Dreissena polymorpha</name>
    <name type="common">Zebra mussel</name>
    <name type="synonym">Mytilus polymorpha</name>
    <dbReference type="NCBI Taxonomy" id="45954"/>
    <lineage>
        <taxon>Eukaryota</taxon>
        <taxon>Metazoa</taxon>
        <taxon>Spiralia</taxon>
        <taxon>Lophotrochozoa</taxon>
        <taxon>Mollusca</taxon>
        <taxon>Bivalvia</taxon>
        <taxon>Autobranchia</taxon>
        <taxon>Heteroconchia</taxon>
        <taxon>Euheterodonta</taxon>
        <taxon>Imparidentia</taxon>
        <taxon>Neoheterodontei</taxon>
        <taxon>Myida</taxon>
        <taxon>Dreissenoidea</taxon>
        <taxon>Dreissenidae</taxon>
        <taxon>Dreissena</taxon>
    </lineage>
</organism>
<sequence length="123" mass="13153">MNWESPVRTGNDRLGTGTTGTAPGTTGTAPSERRFTYEPKLYRDSVGIHQARRSSAGVCLGPGGATVPSRLFPMQSRLFPVPRRSLPVVPGDSRFTPEVLNILILSRWSPGCPRSSGGASVSR</sequence>
<evidence type="ECO:0000313" key="3">
    <source>
        <dbReference type="Proteomes" id="UP000828390"/>
    </source>
</evidence>
<keyword evidence="3" id="KW-1185">Reference proteome</keyword>
<proteinExistence type="predicted"/>
<dbReference type="Proteomes" id="UP000828390">
    <property type="component" value="Unassembled WGS sequence"/>
</dbReference>
<dbReference type="AlphaFoldDB" id="A0A9D4LJB8"/>
<evidence type="ECO:0000256" key="1">
    <source>
        <dbReference type="SAM" id="MobiDB-lite"/>
    </source>
</evidence>
<gene>
    <name evidence="2" type="ORF">DPMN_101548</name>
</gene>
<dbReference type="EMBL" id="JAIWYP010000003">
    <property type="protein sequence ID" value="KAH3858904.1"/>
    <property type="molecule type" value="Genomic_DNA"/>
</dbReference>
<reference evidence="2" key="2">
    <citation type="submission" date="2020-11" db="EMBL/GenBank/DDBJ databases">
        <authorList>
            <person name="McCartney M.A."/>
            <person name="Auch B."/>
            <person name="Kono T."/>
            <person name="Mallez S."/>
            <person name="Becker A."/>
            <person name="Gohl D.M."/>
            <person name="Silverstein K.A.T."/>
            <person name="Koren S."/>
            <person name="Bechman K.B."/>
            <person name="Herman A."/>
            <person name="Abrahante J.E."/>
            <person name="Garbe J."/>
        </authorList>
    </citation>
    <scope>NUCLEOTIDE SEQUENCE</scope>
    <source>
        <strain evidence="2">Duluth1</strain>
        <tissue evidence="2">Whole animal</tissue>
    </source>
</reference>
<reference evidence="2" key="1">
    <citation type="journal article" date="2019" name="bioRxiv">
        <title>The Genome of the Zebra Mussel, Dreissena polymorpha: A Resource for Invasive Species Research.</title>
        <authorList>
            <person name="McCartney M.A."/>
            <person name="Auch B."/>
            <person name="Kono T."/>
            <person name="Mallez S."/>
            <person name="Zhang Y."/>
            <person name="Obille A."/>
            <person name="Becker A."/>
            <person name="Abrahante J.E."/>
            <person name="Garbe J."/>
            <person name="Badalamenti J.P."/>
            <person name="Herman A."/>
            <person name="Mangelson H."/>
            <person name="Liachko I."/>
            <person name="Sullivan S."/>
            <person name="Sone E.D."/>
            <person name="Koren S."/>
            <person name="Silverstein K.A.T."/>
            <person name="Beckman K.B."/>
            <person name="Gohl D.M."/>
        </authorList>
    </citation>
    <scope>NUCLEOTIDE SEQUENCE</scope>
    <source>
        <strain evidence="2">Duluth1</strain>
        <tissue evidence="2">Whole animal</tissue>
    </source>
</reference>
<accession>A0A9D4LJB8</accession>
<name>A0A9D4LJB8_DREPO</name>
<comment type="caution">
    <text evidence="2">The sequence shown here is derived from an EMBL/GenBank/DDBJ whole genome shotgun (WGS) entry which is preliminary data.</text>
</comment>
<evidence type="ECO:0000313" key="2">
    <source>
        <dbReference type="EMBL" id="KAH3858904.1"/>
    </source>
</evidence>
<feature type="region of interest" description="Disordered" evidence="1">
    <location>
        <begin position="1"/>
        <end position="35"/>
    </location>
</feature>
<feature type="compositionally biased region" description="Low complexity" evidence="1">
    <location>
        <begin position="15"/>
        <end position="30"/>
    </location>
</feature>